<evidence type="ECO:0000256" key="3">
    <source>
        <dbReference type="ARBA" id="ARBA00005119"/>
    </source>
</evidence>
<reference evidence="20" key="1">
    <citation type="journal article" date="2016" name="Int. J. Mol. Sci.">
        <title>Comparative genomics of the extreme acidophile Acidithiobacillus thiooxidans reveals intraspecific divergence and niche adaptation.</title>
        <authorList>
            <person name="Zhang X."/>
            <person name="Feng X."/>
            <person name="Tao J."/>
            <person name="Ma L."/>
            <person name="Xiao Y."/>
            <person name="Liang Y."/>
            <person name="Liu X."/>
            <person name="Yin H."/>
        </authorList>
    </citation>
    <scope>NUCLEOTIDE SEQUENCE [LARGE SCALE GENOMIC DNA]</scope>
    <source>
        <strain evidence="20">DXS-W</strain>
    </source>
</reference>
<evidence type="ECO:0000313" key="20">
    <source>
        <dbReference type="EMBL" id="OCX67617.1"/>
    </source>
</evidence>
<feature type="transmembrane region" description="Helical" evidence="19">
    <location>
        <begin position="51"/>
        <end position="70"/>
    </location>
</feature>
<dbReference type="OrthoDB" id="9799199at2"/>
<keyword evidence="12 18" id="KW-0548">Nucleotidyltransferase</keyword>
<name>A0A1C2HVA9_ACITH</name>
<sequence length="272" mass="29855">MLRQRLITAAFLLLLVFVLIFQASSPVFLVFLMLLALFAGQEWGRLSLFSRPFALLLGLVLAVLLLLPLWLSNLIGPMLADISVAAWLLWAVLMLAVSPSMLDRASIWQRPFTGFMLLPAFLPAFWFALQLQRQSPHQLLWVILIISAGDVGAMTFGKLWGRRRLIPRVSPGKTWEGLMGGLLASAIVGTLGAWIWLGAHPLVLCSGALLGVVTAIFAVIGDLAESYLKRRADRKDSGQLLPGHGGLLDRLDSISAGIPVFVAGIYYLGWWK</sequence>
<evidence type="ECO:0000256" key="13">
    <source>
        <dbReference type="ARBA" id="ARBA00022989"/>
    </source>
</evidence>
<evidence type="ECO:0000256" key="6">
    <source>
        <dbReference type="ARBA" id="ARBA00012487"/>
    </source>
</evidence>
<feature type="transmembrane region" description="Helical" evidence="19">
    <location>
        <begin position="138"/>
        <end position="157"/>
    </location>
</feature>
<evidence type="ECO:0000256" key="10">
    <source>
        <dbReference type="ARBA" id="ARBA00022679"/>
    </source>
</evidence>
<dbReference type="GO" id="GO:0016024">
    <property type="term" value="P:CDP-diacylglycerol biosynthetic process"/>
    <property type="evidence" value="ECO:0007669"/>
    <property type="project" value="UniProtKB-UniPathway"/>
</dbReference>
<gene>
    <name evidence="20" type="ORF">A6M23_20585</name>
</gene>
<feature type="transmembrane region" description="Helical" evidence="19">
    <location>
        <begin position="178"/>
        <end position="197"/>
    </location>
</feature>
<comment type="catalytic activity">
    <reaction evidence="1 18">
        <text>a 1,2-diacyl-sn-glycero-3-phosphate + CTP + H(+) = a CDP-1,2-diacyl-sn-glycerol + diphosphate</text>
        <dbReference type="Rhea" id="RHEA:16229"/>
        <dbReference type="ChEBI" id="CHEBI:15378"/>
        <dbReference type="ChEBI" id="CHEBI:33019"/>
        <dbReference type="ChEBI" id="CHEBI:37563"/>
        <dbReference type="ChEBI" id="CHEBI:58332"/>
        <dbReference type="ChEBI" id="CHEBI:58608"/>
        <dbReference type="EC" id="2.7.7.41"/>
    </reaction>
</comment>
<dbReference type="GO" id="GO:0005886">
    <property type="term" value="C:plasma membrane"/>
    <property type="evidence" value="ECO:0007669"/>
    <property type="project" value="UniProtKB-SubCell"/>
</dbReference>
<protein>
    <recommendedName>
        <fullName evidence="7 18">Phosphatidate cytidylyltransferase</fullName>
        <ecNumber evidence="6 18">2.7.7.41</ecNumber>
    </recommendedName>
</protein>
<evidence type="ECO:0000256" key="2">
    <source>
        <dbReference type="ARBA" id="ARBA00004651"/>
    </source>
</evidence>
<dbReference type="InterPro" id="IPR000374">
    <property type="entry name" value="PC_trans"/>
</dbReference>
<comment type="pathway">
    <text evidence="4">Lipid metabolism.</text>
</comment>
<keyword evidence="21" id="KW-1185">Reference proteome</keyword>
<comment type="subcellular location">
    <subcellularLocation>
        <location evidence="2">Cell membrane</location>
        <topology evidence="2">Multi-pass membrane protein</topology>
    </subcellularLocation>
</comment>
<evidence type="ECO:0000256" key="4">
    <source>
        <dbReference type="ARBA" id="ARBA00005189"/>
    </source>
</evidence>
<evidence type="ECO:0000256" key="18">
    <source>
        <dbReference type="RuleBase" id="RU003938"/>
    </source>
</evidence>
<evidence type="ECO:0000256" key="5">
    <source>
        <dbReference type="ARBA" id="ARBA00010185"/>
    </source>
</evidence>
<evidence type="ECO:0000256" key="7">
    <source>
        <dbReference type="ARBA" id="ARBA00019373"/>
    </source>
</evidence>
<evidence type="ECO:0000256" key="15">
    <source>
        <dbReference type="ARBA" id="ARBA00023136"/>
    </source>
</evidence>
<organism evidence="20 21">
    <name type="scientific">Acidithiobacillus thiooxidans</name>
    <name type="common">Thiobacillus thiooxidans</name>
    <dbReference type="NCBI Taxonomy" id="930"/>
    <lineage>
        <taxon>Bacteria</taxon>
        <taxon>Pseudomonadati</taxon>
        <taxon>Pseudomonadota</taxon>
        <taxon>Acidithiobacillia</taxon>
        <taxon>Acidithiobacillales</taxon>
        <taxon>Acidithiobacillaceae</taxon>
        <taxon>Acidithiobacillus</taxon>
    </lineage>
</organism>
<comment type="caution">
    <text evidence="20">The sequence shown here is derived from an EMBL/GenBank/DDBJ whole genome shotgun (WGS) entry which is preliminary data.</text>
</comment>
<evidence type="ECO:0000313" key="21">
    <source>
        <dbReference type="Proteomes" id="UP000095008"/>
    </source>
</evidence>
<feature type="transmembrane region" description="Helical" evidence="19">
    <location>
        <begin position="114"/>
        <end position="132"/>
    </location>
</feature>
<evidence type="ECO:0000256" key="9">
    <source>
        <dbReference type="ARBA" id="ARBA00022516"/>
    </source>
</evidence>
<feature type="transmembrane region" description="Helical" evidence="19">
    <location>
        <begin position="6"/>
        <end position="39"/>
    </location>
</feature>
<dbReference type="RefSeq" id="WP_065974507.1">
    <property type="nucleotide sequence ID" value="NZ_LWRY01000308.1"/>
</dbReference>
<evidence type="ECO:0000256" key="1">
    <source>
        <dbReference type="ARBA" id="ARBA00001698"/>
    </source>
</evidence>
<comment type="similarity">
    <text evidence="5 18">Belongs to the CDS family.</text>
</comment>
<keyword evidence="17" id="KW-1208">Phospholipid metabolism</keyword>
<evidence type="ECO:0000256" key="17">
    <source>
        <dbReference type="ARBA" id="ARBA00023264"/>
    </source>
</evidence>
<dbReference type="Pfam" id="PF01148">
    <property type="entry name" value="CTP_transf_1"/>
    <property type="match status" value="1"/>
</dbReference>
<feature type="transmembrane region" description="Helical" evidence="19">
    <location>
        <begin position="203"/>
        <end position="224"/>
    </location>
</feature>
<keyword evidence="8" id="KW-1003">Cell membrane</keyword>
<dbReference type="PANTHER" id="PTHR46382">
    <property type="entry name" value="PHOSPHATIDATE CYTIDYLYLTRANSFERASE"/>
    <property type="match status" value="1"/>
</dbReference>
<dbReference type="EC" id="2.7.7.41" evidence="6 18"/>
<accession>A0A1C2HVA9</accession>
<keyword evidence="13 19" id="KW-1133">Transmembrane helix</keyword>
<dbReference type="PROSITE" id="PS01315">
    <property type="entry name" value="CDS"/>
    <property type="match status" value="1"/>
</dbReference>
<keyword evidence="14" id="KW-0443">Lipid metabolism</keyword>
<keyword evidence="9" id="KW-0444">Lipid biosynthesis</keyword>
<keyword evidence="10 18" id="KW-0808">Transferase</keyword>
<dbReference type="AlphaFoldDB" id="A0A1C2HVA9"/>
<keyword evidence="11 18" id="KW-0812">Transmembrane</keyword>
<dbReference type="Proteomes" id="UP000095008">
    <property type="component" value="Unassembled WGS sequence"/>
</dbReference>
<evidence type="ECO:0000256" key="19">
    <source>
        <dbReference type="SAM" id="Phobius"/>
    </source>
</evidence>
<dbReference type="PANTHER" id="PTHR46382:SF1">
    <property type="entry name" value="PHOSPHATIDATE CYTIDYLYLTRANSFERASE"/>
    <property type="match status" value="1"/>
</dbReference>
<keyword evidence="15 19" id="KW-0472">Membrane</keyword>
<evidence type="ECO:0000256" key="12">
    <source>
        <dbReference type="ARBA" id="ARBA00022695"/>
    </source>
</evidence>
<evidence type="ECO:0000256" key="11">
    <source>
        <dbReference type="ARBA" id="ARBA00022692"/>
    </source>
</evidence>
<dbReference type="EMBL" id="LWRY01000308">
    <property type="protein sequence ID" value="OCX67617.1"/>
    <property type="molecule type" value="Genomic_DNA"/>
</dbReference>
<feature type="transmembrane region" description="Helical" evidence="19">
    <location>
        <begin position="82"/>
        <end position="102"/>
    </location>
</feature>
<evidence type="ECO:0000256" key="14">
    <source>
        <dbReference type="ARBA" id="ARBA00023098"/>
    </source>
</evidence>
<evidence type="ECO:0000256" key="8">
    <source>
        <dbReference type="ARBA" id="ARBA00022475"/>
    </source>
</evidence>
<dbReference type="GO" id="GO:0004605">
    <property type="term" value="F:phosphatidate cytidylyltransferase activity"/>
    <property type="evidence" value="ECO:0007669"/>
    <property type="project" value="UniProtKB-EC"/>
</dbReference>
<keyword evidence="16" id="KW-0594">Phospholipid biosynthesis</keyword>
<dbReference type="UniPathway" id="UPA00557">
    <property type="reaction ID" value="UER00614"/>
</dbReference>
<proteinExistence type="inferred from homology"/>
<evidence type="ECO:0000256" key="16">
    <source>
        <dbReference type="ARBA" id="ARBA00023209"/>
    </source>
</evidence>
<comment type="pathway">
    <text evidence="3 18">Phospholipid metabolism; CDP-diacylglycerol biosynthesis; CDP-diacylglycerol from sn-glycerol 3-phosphate: step 3/3.</text>
</comment>